<keyword evidence="1" id="KW-0812">Transmembrane</keyword>
<feature type="transmembrane region" description="Helical" evidence="1">
    <location>
        <begin position="7"/>
        <end position="28"/>
    </location>
</feature>
<dbReference type="AlphaFoldDB" id="A0A0F9JP21"/>
<proteinExistence type="predicted"/>
<accession>A0A0F9JP21</accession>
<name>A0A0F9JP21_9ZZZZ</name>
<reference evidence="2" key="1">
    <citation type="journal article" date="2015" name="Nature">
        <title>Complex archaea that bridge the gap between prokaryotes and eukaryotes.</title>
        <authorList>
            <person name="Spang A."/>
            <person name="Saw J.H."/>
            <person name="Jorgensen S.L."/>
            <person name="Zaremba-Niedzwiedzka K."/>
            <person name="Martijn J."/>
            <person name="Lind A.E."/>
            <person name="van Eijk R."/>
            <person name="Schleper C."/>
            <person name="Guy L."/>
            <person name="Ettema T.J."/>
        </authorList>
    </citation>
    <scope>NUCLEOTIDE SEQUENCE</scope>
</reference>
<comment type="caution">
    <text evidence="2">The sequence shown here is derived from an EMBL/GenBank/DDBJ whole genome shotgun (WGS) entry which is preliminary data.</text>
</comment>
<dbReference type="EMBL" id="LAZR01009613">
    <property type="protein sequence ID" value="KKM71559.1"/>
    <property type="molecule type" value="Genomic_DNA"/>
</dbReference>
<keyword evidence="1" id="KW-0472">Membrane</keyword>
<evidence type="ECO:0000313" key="2">
    <source>
        <dbReference type="EMBL" id="KKM71559.1"/>
    </source>
</evidence>
<sequence>MDKSRNIIVAIVVAMIFLLIALAVWAVFGGAIARIAALHAAREEKIGYRQA</sequence>
<organism evidence="2">
    <name type="scientific">marine sediment metagenome</name>
    <dbReference type="NCBI Taxonomy" id="412755"/>
    <lineage>
        <taxon>unclassified sequences</taxon>
        <taxon>metagenomes</taxon>
        <taxon>ecological metagenomes</taxon>
    </lineage>
</organism>
<keyword evidence="1" id="KW-1133">Transmembrane helix</keyword>
<feature type="non-terminal residue" evidence="2">
    <location>
        <position position="51"/>
    </location>
</feature>
<protein>
    <submittedName>
        <fullName evidence="2">Uncharacterized protein</fullName>
    </submittedName>
</protein>
<gene>
    <name evidence="2" type="ORF">LCGC14_1429330</name>
</gene>
<evidence type="ECO:0000256" key="1">
    <source>
        <dbReference type="SAM" id="Phobius"/>
    </source>
</evidence>